<keyword evidence="6 7" id="KW-0472">Membrane</keyword>
<feature type="transmembrane region" description="Helical" evidence="7">
    <location>
        <begin position="678"/>
        <end position="696"/>
    </location>
</feature>
<feature type="transmembrane region" description="Helical" evidence="7">
    <location>
        <begin position="585"/>
        <end position="606"/>
    </location>
</feature>
<dbReference type="PANTHER" id="PTHR43038:SF3">
    <property type="entry name" value="ABC TRANSPORTER G FAMILY MEMBER 20 ISOFORM X1"/>
    <property type="match status" value="1"/>
</dbReference>
<dbReference type="PROSITE" id="PS50893">
    <property type="entry name" value="ABC_TRANSPORTER_2"/>
    <property type="match status" value="1"/>
</dbReference>
<name>A0A226E8E1_FOLCA</name>
<comment type="subcellular location">
    <subcellularLocation>
        <location evidence="1">Membrane</location>
        <topology evidence="1">Multi-pass membrane protein</topology>
    </subcellularLocation>
</comment>
<dbReference type="SMART" id="SM00382">
    <property type="entry name" value="AAA"/>
    <property type="match status" value="1"/>
</dbReference>
<dbReference type="OrthoDB" id="6593433at2759"/>
<dbReference type="InterPro" id="IPR003593">
    <property type="entry name" value="AAA+_ATPase"/>
</dbReference>
<feature type="transmembrane region" description="Helical" evidence="7">
    <location>
        <begin position="559"/>
        <end position="579"/>
    </location>
</feature>
<evidence type="ECO:0000256" key="1">
    <source>
        <dbReference type="ARBA" id="ARBA00004141"/>
    </source>
</evidence>
<feature type="transmembrane region" description="Helical" evidence="7">
    <location>
        <begin position="507"/>
        <end position="529"/>
    </location>
</feature>
<organism evidence="9 10">
    <name type="scientific">Folsomia candida</name>
    <name type="common">Springtail</name>
    <dbReference type="NCBI Taxonomy" id="158441"/>
    <lineage>
        <taxon>Eukaryota</taxon>
        <taxon>Metazoa</taxon>
        <taxon>Ecdysozoa</taxon>
        <taxon>Arthropoda</taxon>
        <taxon>Hexapoda</taxon>
        <taxon>Collembola</taxon>
        <taxon>Entomobryomorpha</taxon>
        <taxon>Isotomoidea</taxon>
        <taxon>Isotomidae</taxon>
        <taxon>Proisotominae</taxon>
        <taxon>Folsomia</taxon>
    </lineage>
</organism>
<protein>
    <submittedName>
        <fullName evidence="9">ABC transporter G family member 23</fullName>
    </submittedName>
</protein>
<dbReference type="AlphaFoldDB" id="A0A226E8E1"/>
<proteinExistence type="predicted"/>
<feature type="transmembrane region" description="Helical" evidence="7">
    <location>
        <begin position="618"/>
        <end position="637"/>
    </location>
</feature>
<dbReference type="InterPro" id="IPR003439">
    <property type="entry name" value="ABC_transporter-like_ATP-bd"/>
</dbReference>
<dbReference type="InterPro" id="IPR013525">
    <property type="entry name" value="ABC2_TM"/>
</dbReference>
<dbReference type="SUPFAM" id="SSF52540">
    <property type="entry name" value="P-loop containing nucleoside triphosphate hydrolases"/>
    <property type="match status" value="1"/>
</dbReference>
<dbReference type="InterPro" id="IPR017871">
    <property type="entry name" value="ABC_transporter-like_CS"/>
</dbReference>
<dbReference type="EMBL" id="LNIX01000005">
    <property type="protein sequence ID" value="OXA53822.1"/>
    <property type="molecule type" value="Genomic_DNA"/>
</dbReference>
<dbReference type="Pfam" id="PF00005">
    <property type="entry name" value="ABC_tran"/>
    <property type="match status" value="1"/>
</dbReference>
<keyword evidence="4" id="KW-0067">ATP-binding</keyword>
<dbReference type="PANTHER" id="PTHR43038">
    <property type="entry name" value="ATP-BINDING CASSETTE, SUB-FAMILY H, MEMBER 1"/>
    <property type="match status" value="1"/>
</dbReference>
<dbReference type="Gene3D" id="3.40.50.300">
    <property type="entry name" value="P-loop containing nucleotide triphosphate hydrolases"/>
    <property type="match status" value="1"/>
</dbReference>
<keyword evidence="5 7" id="KW-1133">Transmembrane helix</keyword>
<gene>
    <name evidence="9" type="ORF">Fcan01_10497</name>
</gene>
<evidence type="ECO:0000256" key="2">
    <source>
        <dbReference type="ARBA" id="ARBA00022692"/>
    </source>
</evidence>
<sequence length="702" mass="78741">MAVVQIRNGYKSYNGKEGYVLRNLDMDINRGEIYGLLGASGCGKTTLLSCLVGLRQFDRGRFSLFGRKGGGVTDTLCGYVPQDTALQNFLTAEESLTYYGMIYGLTNQEIENMTNFLTTFLDLKSSRVKISCLSGGQKRRVSIAIAMIHNPKLLIMDEPIVGLGPLLRERIWAYLKEISRTRGTTIIISTHYVNEAKLCDKIGFMRGGRLIAEDNPEALLSSYGSHNLENFALKICLQDELEHEKTRDIFLWKKENDKMQDANSNVIGTTYRKLSSSLESDFCQIQKSGKSRGNHFRIIFALLRKSFYQTSRDLRRVMPDFVIPVMMIGLLQNIIGLPPRTLPVGLVTNMQNVTTTKQLGKFCNQLNSSGSECLENVGICSFIDTFENREFDWKVANSYENAIRDIKLGNTIAFLEFPPHFGMHVVNRIIYRNWVDTETLRGSTITVETDNSNTISSTWFKKTLIDKYFTFLQRIMISCSANANISMPAMKFRAIHGSLSLSSYTSFIQPGLIILLIFMLCSAIAILWAMDRSEGLEDRDYVAGVNLWHKIGSSIIERFVITGINSALILGMLCAFYNFEIKGSLGLGVGLIYLTSLVGLSIGWIIGTLGNKVVSNAFRVLGLVLTQAFSAGILTSLDESEPLYRNFCELLPLTKLVEAFRSVCLRGWGISNRHVVEAFLSSLVWILVPTIVAILVERKKRK</sequence>
<evidence type="ECO:0000256" key="4">
    <source>
        <dbReference type="ARBA" id="ARBA00022840"/>
    </source>
</evidence>
<dbReference type="Pfam" id="PF12698">
    <property type="entry name" value="ABC2_membrane_3"/>
    <property type="match status" value="1"/>
</dbReference>
<dbReference type="PROSITE" id="PS00211">
    <property type="entry name" value="ABC_TRANSPORTER_1"/>
    <property type="match status" value="1"/>
</dbReference>
<accession>A0A226E8E1</accession>
<reference evidence="9 10" key="1">
    <citation type="submission" date="2015-12" db="EMBL/GenBank/DDBJ databases">
        <title>The genome of Folsomia candida.</title>
        <authorList>
            <person name="Faddeeva A."/>
            <person name="Derks M.F."/>
            <person name="Anvar Y."/>
            <person name="Smit S."/>
            <person name="Van Straalen N."/>
            <person name="Roelofs D."/>
        </authorList>
    </citation>
    <scope>NUCLEOTIDE SEQUENCE [LARGE SCALE GENOMIC DNA]</scope>
    <source>
        <strain evidence="9 10">VU population</strain>
        <tissue evidence="9">Whole body</tissue>
    </source>
</reference>
<dbReference type="GO" id="GO:0016020">
    <property type="term" value="C:membrane"/>
    <property type="evidence" value="ECO:0007669"/>
    <property type="project" value="UniProtKB-SubCell"/>
</dbReference>
<keyword evidence="10" id="KW-1185">Reference proteome</keyword>
<dbReference type="GO" id="GO:0016887">
    <property type="term" value="F:ATP hydrolysis activity"/>
    <property type="evidence" value="ECO:0007669"/>
    <property type="project" value="InterPro"/>
</dbReference>
<keyword evidence="2 7" id="KW-0812">Transmembrane</keyword>
<dbReference type="InterPro" id="IPR027417">
    <property type="entry name" value="P-loop_NTPase"/>
</dbReference>
<evidence type="ECO:0000256" key="5">
    <source>
        <dbReference type="ARBA" id="ARBA00022989"/>
    </source>
</evidence>
<dbReference type="CDD" id="cd03230">
    <property type="entry name" value="ABC_DR_subfamily_A"/>
    <property type="match status" value="1"/>
</dbReference>
<feature type="domain" description="ABC transporter" evidence="8">
    <location>
        <begin position="4"/>
        <end position="232"/>
    </location>
</feature>
<evidence type="ECO:0000313" key="9">
    <source>
        <dbReference type="EMBL" id="OXA53822.1"/>
    </source>
</evidence>
<evidence type="ECO:0000256" key="3">
    <source>
        <dbReference type="ARBA" id="ARBA00022741"/>
    </source>
</evidence>
<evidence type="ECO:0000256" key="6">
    <source>
        <dbReference type="ARBA" id="ARBA00023136"/>
    </source>
</evidence>
<evidence type="ECO:0000259" key="8">
    <source>
        <dbReference type="PROSITE" id="PS50893"/>
    </source>
</evidence>
<dbReference type="GO" id="GO:0140359">
    <property type="term" value="F:ABC-type transporter activity"/>
    <property type="evidence" value="ECO:0007669"/>
    <property type="project" value="InterPro"/>
</dbReference>
<evidence type="ECO:0000256" key="7">
    <source>
        <dbReference type="SAM" id="Phobius"/>
    </source>
</evidence>
<comment type="caution">
    <text evidence="9">The sequence shown here is derived from an EMBL/GenBank/DDBJ whole genome shotgun (WGS) entry which is preliminary data.</text>
</comment>
<evidence type="ECO:0000313" key="10">
    <source>
        <dbReference type="Proteomes" id="UP000198287"/>
    </source>
</evidence>
<dbReference type="Proteomes" id="UP000198287">
    <property type="component" value="Unassembled WGS sequence"/>
</dbReference>
<dbReference type="GO" id="GO:0005524">
    <property type="term" value="F:ATP binding"/>
    <property type="evidence" value="ECO:0007669"/>
    <property type="project" value="UniProtKB-KW"/>
</dbReference>
<keyword evidence="3" id="KW-0547">Nucleotide-binding</keyword>